<feature type="region of interest" description="Disordered" evidence="1">
    <location>
        <begin position="55"/>
        <end position="76"/>
    </location>
</feature>
<dbReference type="Proteomes" id="UP000184356">
    <property type="component" value="Unassembled WGS sequence"/>
</dbReference>
<feature type="transmembrane region" description="Helical" evidence="2">
    <location>
        <begin position="15"/>
        <end position="40"/>
    </location>
</feature>
<proteinExistence type="predicted"/>
<keyword evidence="4" id="KW-1185">Reference proteome</keyword>
<keyword evidence="2" id="KW-1133">Transmembrane helix</keyword>
<dbReference type="OrthoDB" id="5244622at2759"/>
<keyword evidence="2" id="KW-0812">Transmembrane</keyword>
<evidence type="ECO:0000256" key="1">
    <source>
        <dbReference type="SAM" id="MobiDB-lite"/>
    </source>
</evidence>
<evidence type="ECO:0000256" key="2">
    <source>
        <dbReference type="SAM" id="Phobius"/>
    </source>
</evidence>
<evidence type="ECO:0000313" key="4">
    <source>
        <dbReference type="Proteomes" id="UP000184356"/>
    </source>
</evidence>
<feature type="compositionally biased region" description="Low complexity" evidence="1">
    <location>
        <begin position="66"/>
        <end position="76"/>
    </location>
</feature>
<evidence type="ECO:0000313" key="3">
    <source>
        <dbReference type="EMBL" id="OJJ62303.1"/>
    </source>
</evidence>
<dbReference type="EMBL" id="KV878583">
    <property type="protein sequence ID" value="OJJ62303.1"/>
    <property type="molecule type" value="Genomic_DNA"/>
</dbReference>
<name>A0A1L9TSQ1_9EURO</name>
<sequence>MEGCNVLDPRGAGVFTTYALVLFSVIVPISLMFCLFLTFLESRILNLTRISVAGHTGSNSRRPAEQEAQQGEMAQAPMSYSTDLLDGGIEDIRIQPLRPLLMTPLPDENSPPLIGDPGDLLGSIVDNLKISALDPKRAPRIPLFQRHLLHAPQPNTHSESEKGAISTVVEWDGSISWALKGSSIFNDADEEIDAFNARSNMIERQPYSELWVFQYGLRYIPTLSDLDVYRTIRIEDLPRGVVMSQILLLIVGEVYCARLADTSNITGYNTAMVTFVTQKDAVKFVTLIINKTIILPFGKLVPVHTPSYPMPAETERLITDEGYTRTLGIFHIRPSLKAEIMRALNNTNFKYFLQVEVVDDGPAVGEVSVKMLSVKAAAMLFEWLRRHPTLGKCQFRFLRQNGTPSEGKSMVVSADLQTASW</sequence>
<organism evidence="3 4">
    <name type="scientific">Aspergillus sydowii CBS 593.65</name>
    <dbReference type="NCBI Taxonomy" id="1036612"/>
    <lineage>
        <taxon>Eukaryota</taxon>
        <taxon>Fungi</taxon>
        <taxon>Dikarya</taxon>
        <taxon>Ascomycota</taxon>
        <taxon>Pezizomycotina</taxon>
        <taxon>Eurotiomycetes</taxon>
        <taxon>Eurotiomycetidae</taxon>
        <taxon>Eurotiales</taxon>
        <taxon>Aspergillaceae</taxon>
        <taxon>Aspergillus</taxon>
        <taxon>Aspergillus subgen. Nidulantes</taxon>
    </lineage>
</organism>
<gene>
    <name evidence="3" type="ORF">ASPSYDRAFT_129191</name>
</gene>
<keyword evidence="2" id="KW-0472">Membrane</keyword>
<dbReference type="AlphaFoldDB" id="A0A1L9TSQ1"/>
<dbReference type="GeneID" id="63756591"/>
<accession>A0A1L9TSQ1</accession>
<protein>
    <submittedName>
        <fullName evidence="3">Uncharacterized protein</fullName>
    </submittedName>
</protein>
<dbReference type="RefSeq" id="XP_040706109.1">
    <property type="nucleotide sequence ID" value="XM_040840518.1"/>
</dbReference>
<dbReference type="VEuPathDB" id="FungiDB:ASPSYDRAFT_129191"/>
<reference evidence="4" key="1">
    <citation type="journal article" date="2017" name="Genome Biol.">
        <title>Comparative genomics reveals high biological diversity and specific adaptations in the industrially and medically important fungal genus Aspergillus.</title>
        <authorList>
            <person name="de Vries R.P."/>
            <person name="Riley R."/>
            <person name="Wiebenga A."/>
            <person name="Aguilar-Osorio G."/>
            <person name="Amillis S."/>
            <person name="Uchima C.A."/>
            <person name="Anderluh G."/>
            <person name="Asadollahi M."/>
            <person name="Askin M."/>
            <person name="Barry K."/>
            <person name="Battaglia E."/>
            <person name="Bayram O."/>
            <person name="Benocci T."/>
            <person name="Braus-Stromeyer S.A."/>
            <person name="Caldana C."/>
            <person name="Canovas D."/>
            <person name="Cerqueira G.C."/>
            <person name="Chen F."/>
            <person name="Chen W."/>
            <person name="Choi C."/>
            <person name="Clum A."/>
            <person name="Dos Santos R.A."/>
            <person name="Damasio A.R."/>
            <person name="Diallinas G."/>
            <person name="Emri T."/>
            <person name="Fekete E."/>
            <person name="Flipphi M."/>
            <person name="Freyberg S."/>
            <person name="Gallo A."/>
            <person name="Gournas C."/>
            <person name="Habgood R."/>
            <person name="Hainaut M."/>
            <person name="Harispe M.L."/>
            <person name="Henrissat B."/>
            <person name="Hilden K.S."/>
            <person name="Hope R."/>
            <person name="Hossain A."/>
            <person name="Karabika E."/>
            <person name="Karaffa L."/>
            <person name="Karanyi Z."/>
            <person name="Krasevec N."/>
            <person name="Kuo A."/>
            <person name="Kusch H."/>
            <person name="LaButti K."/>
            <person name="Lagendijk E.L."/>
            <person name="Lapidus A."/>
            <person name="Levasseur A."/>
            <person name="Lindquist E."/>
            <person name="Lipzen A."/>
            <person name="Logrieco A.F."/>
            <person name="MacCabe A."/>
            <person name="Maekelae M.R."/>
            <person name="Malavazi I."/>
            <person name="Melin P."/>
            <person name="Meyer V."/>
            <person name="Mielnichuk N."/>
            <person name="Miskei M."/>
            <person name="Molnar A.P."/>
            <person name="Mule G."/>
            <person name="Ngan C.Y."/>
            <person name="Orejas M."/>
            <person name="Orosz E."/>
            <person name="Ouedraogo J.P."/>
            <person name="Overkamp K.M."/>
            <person name="Park H.-S."/>
            <person name="Perrone G."/>
            <person name="Piumi F."/>
            <person name="Punt P.J."/>
            <person name="Ram A.F."/>
            <person name="Ramon A."/>
            <person name="Rauscher S."/>
            <person name="Record E."/>
            <person name="Riano-Pachon D.M."/>
            <person name="Robert V."/>
            <person name="Roehrig J."/>
            <person name="Ruller R."/>
            <person name="Salamov A."/>
            <person name="Salih N.S."/>
            <person name="Samson R.A."/>
            <person name="Sandor E."/>
            <person name="Sanguinetti M."/>
            <person name="Schuetze T."/>
            <person name="Sepcic K."/>
            <person name="Shelest E."/>
            <person name="Sherlock G."/>
            <person name="Sophianopoulou V."/>
            <person name="Squina F.M."/>
            <person name="Sun H."/>
            <person name="Susca A."/>
            <person name="Todd R.B."/>
            <person name="Tsang A."/>
            <person name="Unkles S.E."/>
            <person name="van de Wiele N."/>
            <person name="van Rossen-Uffink D."/>
            <person name="Oliveira J.V."/>
            <person name="Vesth T.C."/>
            <person name="Visser J."/>
            <person name="Yu J.-H."/>
            <person name="Zhou M."/>
            <person name="Andersen M.R."/>
            <person name="Archer D.B."/>
            <person name="Baker S.E."/>
            <person name="Benoit I."/>
            <person name="Brakhage A.A."/>
            <person name="Braus G.H."/>
            <person name="Fischer R."/>
            <person name="Frisvad J.C."/>
            <person name="Goldman G.H."/>
            <person name="Houbraken J."/>
            <person name="Oakley B."/>
            <person name="Pocsi I."/>
            <person name="Scazzocchio C."/>
            <person name="Seiboth B."/>
            <person name="vanKuyk P.A."/>
            <person name="Wortman J."/>
            <person name="Dyer P.S."/>
            <person name="Grigoriev I.V."/>
        </authorList>
    </citation>
    <scope>NUCLEOTIDE SEQUENCE [LARGE SCALE GENOMIC DNA]</scope>
    <source>
        <strain evidence="4">CBS 593.65</strain>
    </source>
</reference>